<sequence>MGTDFHDKKPIFQQIKEQIEDQIMDGRLKEEEQAPSTTQLVSFYKVNHLTVAKGVNELVEEEILYKKRGVGMFVTSGAKDKLIKKRRKAFGEDYVEELIKEAKKLRMSEEDLVRMLRERMRK</sequence>
<dbReference type="Gene3D" id="1.10.10.10">
    <property type="entry name" value="Winged helix-like DNA-binding domain superfamily/Winged helix DNA-binding domain"/>
    <property type="match status" value="1"/>
</dbReference>
<evidence type="ECO:0000313" key="6">
    <source>
        <dbReference type="Proteomes" id="UP000199488"/>
    </source>
</evidence>
<keyword evidence="6" id="KW-1185">Reference proteome</keyword>
<reference evidence="5 6" key="1">
    <citation type="submission" date="2016-10" db="EMBL/GenBank/DDBJ databases">
        <authorList>
            <person name="de Groot N.N."/>
        </authorList>
    </citation>
    <scope>NUCLEOTIDE SEQUENCE [LARGE SCALE GENOMIC DNA]</scope>
    <source>
        <strain evidence="5 6">DSM 23126</strain>
    </source>
</reference>
<dbReference type="STRING" id="1122204.SAMN05421781_0765"/>
<proteinExistence type="predicted"/>
<name>A0A1H2RIQ7_9BACI</name>
<organism evidence="5 6">
    <name type="scientific">Marinococcus luteus</name>
    <dbReference type="NCBI Taxonomy" id="1122204"/>
    <lineage>
        <taxon>Bacteria</taxon>
        <taxon>Bacillati</taxon>
        <taxon>Bacillota</taxon>
        <taxon>Bacilli</taxon>
        <taxon>Bacillales</taxon>
        <taxon>Bacillaceae</taxon>
        <taxon>Marinococcus</taxon>
    </lineage>
</organism>
<dbReference type="InterPro" id="IPR036390">
    <property type="entry name" value="WH_DNA-bd_sf"/>
</dbReference>
<dbReference type="SMART" id="SM00345">
    <property type="entry name" value="HTH_GNTR"/>
    <property type="match status" value="1"/>
</dbReference>
<dbReference type="Pfam" id="PF00392">
    <property type="entry name" value="GntR"/>
    <property type="match status" value="1"/>
</dbReference>
<evidence type="ECO:0000259" key="4">
    <source>
        <dbReference type="PROSITE" id="PS50949"/>
    </source>
</evidence>
<gene>
    <name evidence="5" type="ORF">SAMN05421781_0765</name>
</gene>
<keyword evidence="2" id="KW-0238">DNA-binding</keyword>
<dbReference type="AlphaFoldDB" id="A0A1H2RIQ7"/>
<dbReference type="EMBL" id="FNNC01000001">
    <property type="protein sequence ID" value="SDW18664.1"/>
    <property type="molecule type" value="Genomic_DNA"/>
</dbReference>
<dbReference type="RefSeq" id="WP_091611362.1">
    <property type="nucleotide sequence ID" value="NZ_FNNC01000001.1"/>
</dbReference>
<protein>
    <submittedName>
        <fullName evidence="5">Transcriptional regulator, GntR family</fullName>
    </submittedName>
</protein>
<dbReference type="OrthoDB" id="162505at2"/>
<dbReference type="InterPro" id="IPR000524">
    <property type="entry name" value="Tscrpt_reg_HTH_GntR"/>
</dbReference>
<keyword evidence="3" id="KW-0804">Transcription</keyword>
<dbReference type="GO" id="GO:0003677">
    <property type="term" value="F:DNA binding"/>
    <property type="evidence" value="ECO:0007669"/>
    <property type="project" value="UniProtKB-KW"/>
</dbReference>
<dbReference type="CDD" id="cd07377">
    <property type="entry name" value="WHTH_GntR"/>
    <property type="match status" value="1"/>
</dbReference>
<dbReference type="SUPFAM" id="SSF46785">
    <property type="entry name" value="Winged helix' DNA-binding domain"/>
    <property type="match status" value="1"/>
</dbReference>
<keyword evidence="1" id="KW-0805">Transcription regulation</keyword>
<dbReference type="Proteomes" id="UP000199488">
    <property type="component" value="Unassembled WGS sequence"/>
</dbReference>
<evidence type="ECO:0000313" key="5">
    <source>
        <dbReference type="EMBL" id="SDW18664.1"/>
    </source>
</evidence>
<evidence type="ECO:0000256" key="3">
    <source>
        <dbReference type="ARBA" id="ARBA00023163"/>
    </source>
</evidence>
<evidence type="ECO:0000256" key="2">
    <source>
        <dbReference type="ARBA" id="ARBA00023125"/>
    </source>
</evidence>
<dbReference type="GO" id="GO:0003700">
    <property type="term" value="F:DNA-binding transcription factor activity"/>
    <property type="evidence" value="ECO:0007669"/>
    <property type="project" value="InterPro"/>
</dbReference>
<dbReference type="PANTHER" id="PTHR38445">
    <property type="entry name" value="HTH-TYPE TRANSCRIPTIONAL REPRESSOR YTRA"/>
    <property type="match status" value="1"/>
</dbReference>
<dbReference type="PROSITE" id="PS50949">
    <property type="entry name" value="HTH_GNTR"/>
    <property type="match status" value="1"/>
</dbReference>
<dbReference type="InterPro" id="IPR036388">
    <property type="entry name" value="WH-like_DNA-bd_sf"/>
</dbReference>
<accession>A0A1H2RIQ7</accession>
<feature type="domain" description="HTH gntR-type" evidence="4">
    <location>
        <begin position="9"/>
        <end position="77"/>
    </location>
</feature>
<dbReference type="PANTHER" id="PTHR38445:SF10">
    <property type="entry name" value="GNTR-FAMILY TRANSCRIPTIONAL REGULATOR"/>
    <property type="match status" value="1"/>
</dbReference>
<evidence type="ECO:0000256" key="1">
    <source>
        <dbReference type="ARBA" id="ARBA00023015"/>
    </source>
</evidence>